<sequence>LRLGRSRLAPCHGGVDHMITQKRCADEFACTPFLYPTTGENRKHHIRPSIFKKIRIEKKDSAPMYDKHTGRRVFSAMASVHWRL</sequence>
<evidence type="ECO:0000313" key="2">
    <source>
        <dbReference type="Proteomes" id="UP001597340"/>
    </source>
</evidence>
<dbReference type="Proteomes" id="UP001597340">
    <property type="component" value="Unassembled WGS sequence"/>
</dbReference>
<proteinExistence type="predicted"/>
<feature type="non-terminal residue" evidence="1">
    <location>
        <position position="1"/>
    </location>
</feature>
<name>A0ABW4DKM2_9BACL</name>
<dbReference type="RefSeq" id="WP_377571268.1">
    <property type="nucleotide sequence ID" value="NZ_JBHTNZ010000197.1"/>
</dbReference>
<comment type="caution">
    <text evidence="1">The sequence shown here is derived from an EMBL/GenBank/DDBJ whole genome shotgun (WGS) entry which is preliminary data.</text>
</comment>
<dbReference type="EMBL" id="JBHTNZ010000197">
    <property type="protein sequence ID" value="MFD1464371.1"/>
    <property type="molecule type" value="Genomic_DNA"/>
</dbReference>
<organism evidence="1 2">
    <name type="scientific">Paenibacillus farraposensis</name>
    <dbReference type="NCBI Taxonomy" id="2807095"/>
    <lineage>
        <taxon>Bacteria</taxon>
        <taxon>Bacillati</taxon>
        <taxon>Bacillota</taxon>
        <taxon>Bacilli</taxon>
        <taxon>Bacillales</taxon>
        <taxon>Paenibacillaceae</taxon>
        <taxon>Paenibacillus</taxon>
    </lineage>
</organism>
<accession>A0ABW4DKM2</accession>
<gene>
    <name evidence="1" type="ORF">ACFQ5D_24425</name>
</gene>
<protein>
    <submittedName>
        <fullName evidence="1">Uncharacterized protein</fullName>
    </submittedName>
</protein>
<evidence type="ECO:0000313" key="1">
    <source>
        <dbReference type="EMBL" id="MFD1464371.1"/>
    </source>
</evidence>
<reference evidence="2" key="1">
    <citation type="journal article" date="2019" name="Int. J. Syst. Evol. Microbiol.">
        <title>The Global Catalogue of Microorganisms (GCM) 10K type strain sequencing project: providing services to taxonomists for standard genome sequencing and annotation.</title>
        <authorList>
            <consortium name="The Broad Institute Genomics Platform"/>
            <consortium name="The Broad Institute Genome Sequencing Center for Infectious Disease"/>
            <person name="Wu L."/>
            <person name="Ma J."/>
        </authorList>
    </citation>
    <scope>NUCLEOTIDE SEQUENCE [LARGE SCALE GENOMIC DNA]</scope>
    <source>
        <strain evidence="2">CCM 9147</strain>
    </source>
</reference>
<keyword evidence="2" id="KW-1185">Reference proteome</keyword>